<dbReference type="EMBL" id="AAGW02045228">
    <property type="status" value="NOT_ANNOTATED_CDS"/>
    <property type="molecule type" value="Genomic_DNA"/>
</dbReference>
<reference evidence="1 2" key="1">
    <citation type="journal article" date="2011" name="Nature">
        <title>A high-resolution map of human evolutionary constraint using 29 mammals.</title>
        <authorList>
            <person name="Lindblad-Toh K."/>
            <person name="Garber M."/>
            <person name="Zuk O."/>
            <person name="Lin M.F."/>
            <person name="Parker B.J."/>
            <person name="Washietl S."/>
            <person name="Kheradpour P."/>
            <person name="Ernst J."/>
            <person name="Jordan G."/>
            <person name="Mauceli E."/>
            <person name="Ward L.D."/>
            <person name="Lowe C.B."/>
            <person name="Holloway A.K."/>
            <person name="Clamp M."/>
            <person name="Gnerre S."/>
            <person name="Alfoldi J."/>
            <person name="Beal K."/>
            <person name="Chang J."/>
            <person name="Clawson H."/>
            <person name="Cuff J."/>
            <person name="Di Palma F."/>
            <person name="Fitzgerald S."/>
            <person name="Flicek P."/>
            <person name="Guttman M."/>
            <person name="Hubisz M.J."/>
            <person name="Jaffe D.B."/>
            <person name="Jungreis I."/>
            <person name="Kent W.J."/>
            <person name="Kostka D."/>
            <person name="Lara M."/>
            <person name="Martins A.L."/>
            <person name="Massingham T."/>
            <person name="Moltke I."/>
            <person name="Raney B.J."/>
            <person name="Rasmussen M.D."/>
            <person name="Robinson J."/>
            <person name="Stark A."/>
            <person name="Vilella A.J."/>
            <person name="Wen J."/>
            <person name="Xie X."/>
            <person name="Zody M.C."/>
            <person name="Baldwin J."/>
            <person name="Bloom T."/>
            <person name="Chin C.W."/>
            <person name="Heiman D."/>
            <person name="Nicol R."/>
            <person name="Nusbaum C."/>
            <person name="Young S."/>
            <person name="Wilkinson J."/>
            <person name="Worley K.C."/>
            <person name="Kovar C.L."/>
            <person name="Muzny D.M."/>
            <person name="Gibbs R.A."/>
            <person name="Cree A."/>
            <person name="Dihn H.H."/>
            <person name="Fowler G."/>
            <person name="Jhangiani S."/>
            <person name="Joshi V."/>
            <person name="Lee S."/>
            <person name="Lewis L.R."/>
            <person name="Nazareth L.V."/>
            <person name="Okwuonu G."/>
            <person name="Santibanez J."/>
            <person name="Warren W.C."/>
            <person name="Mardis E.R."/>
            <person name="Weinstock G.M."/>
            <person name="Wilson R.K."/>
            <person name="Delehaunty K."/>
            <person name="Dooling D."/>
            <person name="Fronik C."/>
            <person name="Fulton L."/>
            <person name="Fulton B."/>
            <person name="Graves T."/>
            <person name="Minx P."/>
            <person name="Sodergren E."/>
            <person name="Birney E."/>
            <person name="Margulies E.H."/>
            <person name="Herrero J."/>
            <person name="Green E.D."/>
            <person name="Haussler D."/>
            <person name="Siepel A."/>
            <person name="Goldman N."/>
            <person name="Pollard K.S."/>
            <person name="Pedersen J.S."/>
            <person name="Lander E.S."/>
            <person name="Kellis M."/>
        </authorList>
    </citation>
    <scope>NUCLEOTIDE SEQUENCE [LARGE SCALE GENOMIC DNA]</scope>
    <source>
        <strain evidence="1 2">Thorbecke inbred</strain>
    </source>
</reference>
<dbReference type="Pfam" id="PF15089">
    <property type="entry name" value="Redic1-like"/>
    <property type="match status" value="1"/>
</dbReference>
<dbReference type="EMBL" id="AAGW02045230">
    <property type="status" value="NOT_ANNOTATED_CDS"/>
    <property type="molecule type" value="Genomic_DNA"/>
</dbReference>
<dbReference type="Proteomes" id="UP000001811">
    <property type="component" value="Chromosome 8"/>
</dbReference>
<dbReference type="eggNOG" id="ENOG502S59G">
    <property type="taxonomic scope" value="Eukaryota"/>
</dbReference>
<dbReference type="HOGENOM" id="CLU_462265_0_0_1"/>
<evidence type="ECO:0000313" key="2">
    <source>
        <dbReference type="Proteomes" id="UP000001811"/>
    </source>
</evidence>
<dbReference type="InParanoid" id="G1SM94"/>
<reference evidence="1" key="3">
    <citation type="submission" date="2025-09" db="UniProtKB">
        <authorList>
            <consortium name="Ensembl"/>
        </authorList>
    </citation>
    <scope>IDENTIFICATION</scope>
    <source>
        <strain evidence="1">Thorbecke</strain>
    </source>
</reference>
<protein>
    <submittedName>
        <fullName evidence="1">Uncharacterized protein</fullName>
    </submittedName>
</protein>
<dbReference type="STRING" id="9986.ENSOCUP00000004026"/>
<dbReference type="PANTHER" id="PTHR35158:SF1">
    <property type="entry name" value="CDNA SEQUENCE CN725425"/>
    <property type="match status" value="1"/>
</dbReference>
<dbReference type="AlphaFoldDB" id="G1SM94"/>
<dbReference type="EMBL" id="AAGW02045229">
    <property type="status" value="NOT_ANNOTATED_CDS"/>
    <property type="molecule type" value="Genomic_DNA"/>
</dbReference>
<dbReference type="GeneTree" id="ENSGT00390000002848"/>
<accession>G1SM94</accession>
<organism evidence="1 2">
    <name type="scientific">Oryctolagus cuniculus</name>
    <name type="common">Rabbit</name>
    <dbReference type="NCBI Taxonomy" id="9986"/>
    <lineage>
        <taxon>Eukaryota</taxon>
        <taxon>Metazoa</taxon>
        <taxon>Chordata</taxon>
        <taxon>Craniata</taxon>
        <taxon>Vertebrata</taxon>
        <taxon>Euteleostomi</taxon>
        <taxon>Mammalia</taxon>
        <taxon>Eutheria</taxon>
        <taxon>Euarchontoglires</taxon>
        <taxon>Glires</taxon>
        <taxon>Lagomorpha</taxon>
        <taxon>Leporidae</taxon>
        <taxon>Oryctolagus</taxon>
    </lineage>
</organism>
<proteinExistence type="predicted"/>
<name>G1SM94_RABIT</name>
<dbReference type="Ensembl" id="ENSOCUT00000004661.4">
    <property type="protein sequence ID" value="ENSOCUP00000004026.4"/>
    <property type="gene ID" value="ENSOCUG00000004661.4"/>
</dbReference>
<evidence type="ECO:0000313" key="1">
    <source>
        <dbReference type="Ensembl" id="ENSOCUP00000004026.4"/>
    </source>
</evidence>
<keyword evidence="2" id="KW-1185">Reference proteome</keyword>
<dbReference type="PANTHER" id="PTHR35158">
    <property type="entry name" value="CDNA SEQUENCE CN725425"/>
    <property type="match status" value="1"/>
</dbReference>
<dbReference type="PaxDb" id="9986-ENSOCUP00000004026"/>
<reference evidence="1" key="2">
    <citation type="submission" date="2025-08" db="UniProtKB">
        <authorList>
            <consortium name="Ensembl"/>
        </authorList>
    </citation>
    <scope>IDENTIFICATION</scope>
    <source>
        <strain evidence="1">Thorbecke</strain>
    </source>
</reference>
<dbReference type="InterPro" id="IPR027883">
    <property type="entry name" value="Redic1-like"/>
</dbReference>
<dbReference type="Bgee" id="ENSOCUG00000004661">
    <property type="expression patterns" value="Expressed in testis and 3 other cell types or tissues"/>
</dbReference>
<sequence length="478" mass="54347">MNWVGGSRTRVLIKQERRKQKEYFEKNRLKAKMKLLRVLSPVKSSAVSLDLLNLYIVNQISCKKKILETVRKPTHVNMNRDITVPLRKHDVELPMSPHCTPSKLCIDDIENNMHYQGLGNKEELDPVQLSQDKGSYGTGIFEPQFSKIQNYSYMPQNFSAEFSPNTHVPKQHFTLGTVLSPWEVGYEEKQTEQLSNLICSDSLSKLTGSQDVSPSYKPAQFGKRFERLNSPGNGNLVTERSALITGEERGCMNERRQSHLIAEKQSVQHTWGKNGKELSPFLGVVNQPAPVLLSENCDPFVSQNMINLLSIDQQKMSEMFGKCRHDGVGDTCVIAGSDQNPSADRGIRSIFTVPELPLSKSTFHKTSYPEKGQAREHFWKEYSDNRVSDLCMPFEKNCYPPSSEKQGKLGNDCQGKMPQKSIQRHAENSVRKIPLEELPSEQPRDFQHSQILMEERGIDSLQDRPTSVKKICEYSLIN</sequence>